<feature type="compositionally biased region" description="Low complexity" evidence="1">
    <location>
        <begin position="11"/>
        <end position="22"/>
    </location>
</feature>
<dbReference type="InterPro" id="IPR000281">
    <property type="entry name" value="HTH_RpiR"/>
</dbReference>
<proteinExistence type="predicted"/>
<dbReference type="PANTHER" id="PTHR30514">
    <property type="entry name" value="GLUCOKINASE"/>
    <property type="match status" value="1"/>
</dbReference>
<dbReference type="Pfam" id="PF01418">
    <property type="entry name" value="HTH_6"/>
    <property type="match status" value="1"/>
</dbReference>
<evidence type="ECO:0000313" key="4">
    <source>
        <dbReference type="Proteomes" id="UP000215931"/>
    </source>
</evidence>
<dbReference type="GO" id="GO:0097367">
    <property type="term" value="F:carbohydrate derivative binding"/>
    <property type="evidence" value="ECO:0007669"/>
    <property type="project" value="InterPro"/>
</dbReference>
<protein>
    <recommendedName>
        <fullName evidence="2">HTH rpiR-type domain-containing protein</fullName>
    </recommendedName>
</protein>
<dbReference type="Proteomes" id="UP000215931">
    <property type="component" value="Unassembled WGS sequence"/>
</dbReference>
<dbReference type="GO" id="GO:0003700">
    <property type="term" value="F:DNA-binding transcription factor activity"/>
    <property type="evidence" value="ECO:0007669"/>
    <property type="project" value="InterPro"/>
</dbReference>
<gene>
    <name evidence="3" type="ORF">CIT31_24390</name>
</gene>
<dbReference type="GO" id="GO:0003677">
    <property type="term" value="F:DNA binding"/>
    <property type="evidence" value="ECO:0007669"/>
    <property type="project" value="InterPro"/>
</dbReference>
<organism evidence="3 4">
    <name type="scientific">Mesorhizobium wenxiniae</name>
    <dbReference type="NCBI Taxonomy" id="2014805"/>
    <lineage>
        <taxon>Bacteria</taxon>
        <taxon>Pseudomonadati</taxon>
        <taxon>Pseudomonadota</taxon>
        <taxon>Alphaproteobacteria</taxon>
        <taxon>Hyphomicrobiales</taxon>
        <taxon>Phyllobacteriaceae</taxon>
        <taxon>Mesorhizobium</taxon>
    </lineage>
</organism>
<dbReference type="EMBL" id="NPKH01000030">
    <property type="protein sequence ID" value="PAP92936.1"/>
    <property type="molecule type" value="Genomic_DNA"/>
</dbReference>
<dbReference type="OrthoDB" id="8284305at2"/>
<name>A0A271KB45_9HYPH</name>
<dbReference type="AlphaFoldDB" id="A0A271KB45"/>
<reference evidence="3 4" key="1">
    <citation type="submission" date="2017-08" db="EMBL/GenBank/DDBJ databases">
        <title>Mesorhizobium wenxinae sp. nov., a novel rhizobial species isolated from root nodules of chickpea (Cicer arietinum L.).</title>
        <authorList>
            <person name="Zhang J."/>
        </authorList>
    </citation>
    <scope>NUCLEOTIDE SEQUENCE [LARGE SCALE GENOMIC DNA]</scope>
    <source>
        <strain evidence="4">WYCCWR 10019</strain>
    </source>
</reference>
<dbReference type="InterPro" id="IPR047640">
    <property type="entry name" value="RpiR-like"/>
</dbReference>
<dbReference type="RefSeq" id="WP_095520715.1">
    <property type="nucleotide sequence ID" value="NZ_NPKH01000030.1"/>
</dbReference>
<accession>A0A271KB45</accession>
<dbReference type="PROSITE" id="PS51071">
    <property type="entry name" value="HTH_RPIR"/>
    <property type="match status" value="1"/>
</dbReference>
<comment type="caution">
    <text evidence="3">The sequence shown here is derived from an EMBL/GenBank/DDBJ whole genome shotgun (WGS) entry which is preliminary data.</text>
</comment>
<evidence type="ECO:0000313" key="3">
    <source>
        <dbReference type="EMBL" id="PAP92936.1"/>
    </source>
</evidence>
<dbReference type="InterPro" id="IPR009057">
    <property type="entry name" value="Homeodomain-like_sf"/>
</dbReference>
<feature type="region of interest" description="Disordered" evidence="1">
    <location>
        <begin position="1"/>
        <end position="23"/>
    </location>
</feature>
<evidence type="ECO:0000256" key="1">
    <source>
        <dbReference type="SAM" id="MobiDB-lite"/>
    </source>
</evidence>
<dbReference type="InterPro" id="IPR036388">
    <property type="entry name" value="WH-like_DNA-bd_sf"/>
</dbReference>
<dbReference type="PANTHER" id="PTHR30514:SF18">
    <property type="entry name" value="RPIR-FAMILY TRANSCRIPTIONAL REGULATOR"/>
    <property type="match status" value="1"/>
</dbReference>
<sequence length="111" mass="11934">MKDAISATRPAIASSSGTASAACVPPSDLTALKQRLIGNSRALSKVVTRIARFALENPAEIAMSNGRKIANLLAVSPSSVTRFATALGFQNYAELRRFFQREVIKARQARN</sequence>
<dbReference type="SUPFAM" id="SSF46689">
    <property type="entry name" value="Homeodomain-like"/>
    <property type="match status" value="1"/>
</dbReference>
<keyword evidence="4" id="KW-1185">Reference proteome</keyword>
<dbReference type="PROSITE" id="PS51257">
    <property type="entry name" value="PROKAR_LIPOPROTEIN"/>
    <property type="match status" value="1"/>
</dbReference>
<evidence type="ECO:0000259" key="2">
    <source>
        <dbReference type="PROSITE" id="PS51071"/>
    </source>
</evidence>
<feature type="domain" description="HTH rpiR-type" evidence="2">
    <location>
        <begin position="30"/>
        <end position="106"/>
    </location>
</feature>
<dbReference type="Gene3D" id="1.10.10.10">
    <property type="entry name" value="Winged helix-like DNA-binding domain superfamily/Winged helix DNA-binding domain"/>
    <property type="match status" value="1"/>
</dbReference>